<dbReference type="eggNOG" id="ENOG5031RCW">
    <property type="taxonomic scope" value="Bacteria"/>
</dbReference>
<evidence type="ECO:0000313" key="1">
    <source>
        <dbReference type="EMBL" id="EOR05994.1"/>
    </source>
</evidence>
<gene>
    <name evidence="1" type="ORF">I593_02812</name>
</gene>
<sequence length="168" mass="19191">MNLAVDQQHIMQVIDWSRFDLEGWLYQFGAWMFSASGTCGKSINPIAVAMDNAVKAQKYKKLTKAQQQQIIVDYLSGDFEPPKAKRSRIACQISDNEARAVQRLILDIQGQSEILDDWMDAIISRYFYGNSWAEMVTNERSQMDARMDVKCGLAALHCKNMIIKFKGK</sequence>
<accession>R9AUR5</accession>
<proteinExistence type="predicted"/>
<reference evidence="1 2" key="1">
    <citation type="submission" date="2013-03" db="EMBL/GenBank/DDBJ databases">
        <title>The Genome Sequence of Acinetobacter tandoii CIP 107469.</title>
        <authorList>
            <consortium name="The Broad Institute Genome Sequencing Platform"/>
            <consortium name="The Broad Institute Genome Sequencing Center for Infectious Disease"/>
            <person name="Cerqueira G."/>
            <person name="Feldgarden M."/>
            <person name="Courvalin P."/>
            <person name="Perichon B."/>
            <person name="Grillot-Courvalin C."/>
            <person name="Clermont D."/>
            <person name="Rocha E."/>
            <person name="Yoon E.-J."/>
            <person name="Nemec A."/>
            <person name="Walker B."/>
            <person name="Young S.K."/>
            <person name="Zeng Q."/>
            <person name="Gargeya S."/>
            <person name="Fitzgerald M."/>
            <person name="Haas B."/>
            <person name="Abouelleil A."/>
            <person name="Alvarado L."/>
            <person name="Arachchi H.M."/>
            <person name="Berlin A.M."/>
            <person name="Chapman S.B."/>
            <person name="Dewar J."/>
            <person name="Goldberg J."/>
            <person name="Griggs A."/>
            <person name="Gujja S."/>
            <person name="Hansen M."/>
            <person name="Howarth C."/>
            <person name="Imamovic A."/>
            <person name="Larimer J."/>
            <person name="McCowan C."/>
            <person name="Murphy C."/>
            <person name="Neiman D."/>
            <person name="Pearson M."/>
            <person name="Priest M."/>
            <person name="Roberts A."/>
            <person name="Saif S."/>
            <person name="Shea T."/>
            <person name="Sisk P."/>
            <person name="Sykes S."/>
            <person name="Wortman J."/>
            <person name="Nusbaum C."/>
            <person name="Birren B."/>
        </authorList>
    </citation>
    <scope>NUCLEOTIDE SEQUENCE [LARGE SCALE GENOMIC DNA]</scope>
    <source>
        <strain evidence="1 2">CIP 107469</strain>
    </source>
</reference>
<dbReference type="EMBL" id="AQFM01000040">
    <property type="protein sequence ID" value="EOR05994.1"/>
    <property type="molecule type" value="Genomic_DNA"/>
</dbReference>
<keyword evidence="2" id="KW-1185">Reference proteome</keyword>
<dbReference type="RefSeq" id="WP_016167842.1">
    <property type="nucleotide sequence ID" value="NZ_JHZG01000018.1"/>
</dbReference>
<evidence type="ECO:0000313" key="2">
    <source>
        <dbReference type="Proteomes" id="UP000016201"/>
    </source>
</evidence>
<comment type="caution">
    <text evidence="1">The sequence shown here is derived from an EMBL/GenBank/DDBJ whole genome shotgun (WGS) entry which is preliminary data.</text>
</comment>
<protein>
    <recommendedName>
        <fullName evidence="3">Phage antitermination protein Q</fullName>
    </recommendedName>
</protein>
<dbReference type="OrthoDB" id="6701956at2"/>
<dbReference type="AlphaFoldDB" id="R9AUR5"/>
<dbReference type="Proteomes" id="UP000016201">
    <property type="component" value="Unassembled WGS sequence"/>
</dbReference>
<name>R9AUR5_9GAMM</name>
<evidence type="ECO:0008006" key="3">
    <source>
        <dbReference type="Google" id="ProtNLM"/>
    </source>
</evidence>
<dbReference type="PATRIC" id="fig|1120927.3.peg.2736"/>
<organism evidence="1 2">
    <name type="scientific">Acinetobacter tandoii DSM 14970 = CIP 107469</name>
    <dbReference type="NCBI Taxonomy" id="1120927"/>
    <lineage>
        <taxon>Bacteria</taxon>
        <taxon>Pseudomonadati</taxon>
        <taxon>Pseudomonadota</taxon>
        <taxon>Gammaproteobacteria</taxon>
        <taxon>Moraxellales</taxon>
        <taxon>Moraxellaceae</taxon>
        <taxon>Acinetobacter</taxon>
    </lineage>
</organism>